<dbReference type="InterPro" id="IPR029063">
    <property type="entry name" value="SAM-dependent_MTases_sf"/>
</dbReference>
<feature type="region of interest" description="Disordered" evidence="1">
    <location>
        <begin position="1"/>
        <end position="25"/>
    </location>
</feature>
<dbReference type="AlphaFoldDB" id="A0A7S0N0A1"/>
<organism evidence="2">
    <name type="scientific">Pyramimonas obovata</name>
    <dbReference type="NCBI Taxonomy" id="1411642"/>
    <lineage>
        <taxon>Eukaryota</taxon>
        <taxon>Viridiplantae</taxon>
        <taxon>Chlorophyta</taxon>
        <taxon>Pyramimonadophyceae</taxon>
        <taxon>Pyramimonadales</taxon>
        <taxon>Pyramimonadaceae</taxon>
        <taxon>Pyramimonas</taxon>
        <taxon>Pyramimonas incertae sedis</taxon>
    </lineage>
</organism>
<accession>A0A7S0N0A1</accession>
<gene>
    <name evidence="2" type="ORF">POBO1169_LOCUS4467</name>
</gene>
<evidence type="ECO:0000313" key="2">
    <source>
        <dbReference type="EMBL" id="CAD8656493.1"/>
    </source>
</evidence>
<dbReference type="EMBL" id="HBFA01008505">
    <property type="protein sequence ID" value="CAD8656493.1"/>
    <property type="molecule type" value="Transcribed_RNA"/>
</dbReference>
<proteinExistence type="predicted"/>
<name>A0A7S0N0A1_9CHLO</name>
<evidence type="ECO:0000256" key="1">
    <source>
        <dbReference type="SAM" id="MobiDB-lite"/>
    </source>
</evidence>
<sequence>MSIDKAGDDDRVEYVPPNRTRAAPRPQSALATMANLSAEDFRRRFEDEWVQALQQVQKPYEVGQIVEALGSGTTRDTYALYYTAEIKEISEDGGRTTFTLLYEDGTEDDEINPMFVKPNTRALVYEDDLLKVIDGHIAVKGIAYPARLLAFQSCPQLYQSAAMLVDNKPVHDCFPFEQHQALALPLIFHLDKTEDGPVRAALIGIGGGNVPTTIRYVAQDSVTMDVVELSGEVINAACKYFGAVQDDHLRIHEQDGVAFLEAAEAGAFDLVLIDAADFESKDIQDDPDALEVPPPTFVDQAFLMGPLTRALSIDATCCYNIIAGRNKLIELADLFKQTFASVYVMATDPNYFFVGCTQPREVSPEALLELLRGWKPLYDTLPDVIKLVEKTSECLDDTLLGWFTVDEFRRMCENEKIVV</sequence>
<dbReference type="Gene3D" id="3.40.50.150">
    <property type="entry name" value="Vaccinia Virus protein VP39"/>
    <property type="match status" value="1"/>
</dbReference>
<feature type="compositionally biased region" description="Basic and acidic residues" evidence="1">
    <location>
        <begin position="1"/>
        <end position="13"/>
    </location>
</feature>
<evidence type="ECO:0008006" key="3">
    <source>
        <dbReference type="Google" id="ProtNLM"/>
    </source>
</evidence>
<dbReference type="Pfam" id="PF01564">
    <property type="entry name" value="Spermine_synth"/>
    <property type="match status" value="1"/>
</dbReference>
<reference evidence="2" key="1">
    <citation type="submission" date="2021-01" db="EMBL/GenBank/DDBJ databases">
        <authorList>
            <person name="Corre E."/>
            <person name="Pelletier E."/>
            <person name="Niang G."/>
            <person name="Scheremetjew M."/>
            <person name="Finn R."/>
            <person name="Kale V."/>
            <person name="Holt S."/>
            <person name="Cochrane G."/>
            <person name="Meng A."/>
            <person name="Brown T."/>
            <person name="Cohen L."/>
        </authorList>
    </citation>
    <scope>NUCLEOTIDE SEQUENCE</scope>
    <source>
        <strain evidence="2">CCMP722</strain>
    </source>
</reference>
<protein>
    <recommendedName>
        <fullName evidence="3">PABS domain-containing protein</fullName>
    </recommendedName>
</protein>
<dbReference type="SUPFAM" id="SSF53335">
    <property type="entry name" value="S-adenosyl-L-methionine-dependent methyltransferases"/>
    <property type="match status" value="1"/>
</dbReference>